<feature type="region of interest" description="Disordered" evidence="8">
    <location>
        <begin position="620"/>
        <end position="653"/>
    </location>
</feature>
<dbReference type="PROSITE" id="PS00211">
    <property type="entry name" value="ABC_TRANSPORTER_1"/>
    <property type="match status" value="1"/>
</dbReference>
<evidence type="ECO:0000256" key="8">
    <source>
        <dbReference type="SAM" id="MobiDB-lite"/>
    </source>
</evidence>
<dbReference type="GO" id="GO:0034040">
    <property type="term" value="F:ATPase-coupled lipid transmembrane transporter activity"/>
    <property type="evidence" value="ECO:0007669"/>
    <property type="project" value="TreeGrafter"/>
</dbReference>
<dbReference type="Pfam" id="PF00005">
    <property type="entry name" value="ABC_tran"/>
    <property type="match status" value="1"/>
</dbReference>
<evidence type="ECO:0000256" key="3">
    <source>
        <dbReference type="ARBA" id="ARBA00022692"/>
    </source>
</evidence>
<keyword evidence="7 9" id="KW-0472">Membrane</keyword>
<dbReference type="SMART" id="SM00382">
    <property type="entry name" value="AAA"/>
    <property type="match status" value="1"/>
</dbReference>
<dbReference type="FunFam" id="3.40.50.300:FF:000218">
    <property type="entry name" value="Multidrug ABC transporter ATP-binding protein"/>
    <property type="match status" value="1"/>
</dbReference>
<keyword evidence="6 9" id="KW-1133">Transmembrane helix</keyword>
<dbReference type="InterPro" id="IPR011527">
    <property type="entry name" value="ABC1_TM_dom"/>
</dbReference>
<dbReference type="FunFam" id="1.20.1560.10:FF:000070">
    <property type="entry name" value="Multidrug ABC transporter ATP-binding protein"/>
    <property type="match status" value="1"/>
</dbReference>
<feature type="transmembrane region" description="Helical" evidence="9">
    <location>
        <begin position="98"/>
        <end position="118"/>
    </location>
</feature>
<dbReference type="Gene3D" id="1.20.1560.10">
    <property type="entry name" value="ABC transporter type 1, transmembrane domain"/>
    <property type="match status" value="1"/>
</dbReference>
<evidence type="ECO:0000313" key="13">
    <source>
        <dbReference type="Proteomes" id="UP000035352"/>
    </source>
</evidence>
<dbReference type="GO" id="GO:0005524">
    <property type="term" value="F:ATP binding"/>
    <property type="evidence" value="ECO:0007669"/>
    <property type="project" value="UniProtKB-KW"/>
</dbReference>
<accession>A0A0G3BIA6</accession>
<evidence type="ECO:0000313" key="12">
    <source>
        <dbReference type="EMBL" id="AKJ29179.1"/>
    </source>
</evidence>
<evidence type="ECO:0000259" key="11">
    <source>
        <dbReference type="PROSITE" id="PS50929"/>
    </source>
</evidence>
<keyword evidence="5 12" id="KW-0067">ATP-binding</keyword>
<dbReference type="EMBL" id="CP011371">
    <property type="protein sequence ID" value="AKJ29179.1"/>
    <property type="molecule type" value="Genomic_DNA"/>
</dbReference>
<feature type="transmembrane region" description="Helical" evidence="9">
    <location>
        <begin position="196"/>
        <end position="217"/>
    </location>
</feature>
<keyword evidence="2" id="KW-1003">Cell membrane</keyword>
<feature type="transmembrane region" description="Helical" evidence="9">
    <location>
        <begin position="53"/>
        <end position="78"/>
    </location>
</feature>
<evidence type="ECO:0000256" key="4">
    <source>
        <dbReference type="ARBA" id="ARBA00022741"/>
    </source>
</evidence>
<evidence type="ECO:0000256" key="9">
    <source>
        <dbReference type="SAM" id="Phobius"/>
    </source>
</evidence>
<evidence type="ECO:0000256" key="1">
    <source>
        <dbReference type="ARBA" id="ARBA00004651"/>
    </source>
</evidence>
<dbReference type="PROSITE" id="PS50929">
    <property type="entry name" value="ABC_TM1F"/>
    <property type="match status" value="1"/>
</dbReference>
<dbReference type="STRING" id="413882.AAW51_2488"/>
<dbReference type="InterPro" id="IPR027417">
    <property type="entry name" value="P-loop_NTPase"/>
</dbReference>
<organism evidence="12 13">
    <name type="scientific">Caldimonas brevitalea</name>
    <dbReference type="NCBI Taxonomy" id="413882"/>
    <lineage>
        <taxon>Bacteria</taxon>
        <taxon>Pseudomonadati</taxon>
        <taxon>Pseudomonadota</taxon>
        <taxon>Betaproteobacteria</taxon>
        <taxon>Burkholderiales</taxon>
        <taxon>Sphaerotilaceae</taxon>
        <taxon>Caldimonas</taxon>
    </lineage>
</organism>
<dbReference type="SUPFAM" id="SSF52540">
    <property type="entry name" value="P-loop containing nucleoside triphosphate hydrolases"/>
    <property type="match status" value="1"/>
</dbReference>
<evidence type="ECO:0000256" key="6">
    <source>
        <dbReference type="ARBA" id="ARBA00022989"/>
    </source>
</evidence>
<feature type="domain" description="ABC transmembrane type-1" evidence="11">
    <location>
        <begin position="55"/>
        <end position="327"/>
    </location>
</feature>
<dbReference type="InterPro" id="IPR003439">
    <property type="entry name" value="ABC_transporter-like_ATP-bd"/>
</dbReference>
<dbReference type="AlphaFoldDB" id="A0A0G3BIA6"/>
<dbReference type="KEGG" id="pbh:AAW51_2488"/>
<evidence type="ECO:0000259" key="10">
    <source>
        <dbReference type="PROSITE" id="PS50893"/>
    </source>
</evidence>
<sequence length="653" mass="71284">MHAVQRSSTTPDGEAVFRAFEKLVHPYPDALPQTPPQAFFPFIWACTKGMRPYLLGMTLFTAAIAAFEALLFSMMGRIIDGLSQVAPARLWAEEGRTLLVLAAVMAGSTGLVALQSLLKQQTLAGNFPMRLRWNFHRLMLTQSLTFYQDEFAGRVAAKVMQTALAVRDTWMVFAELLVFVIIYFVTLLGVLGGFDLMLVLPFVVWVGLYVVALRYFVPRLGRVAKEQADARSLMTGRITDAYTNIATVKLFSHAGREAGYARGAMQDFMVTVHAQMRLVTLFEIVNHVLTIGLVLATTGVALWAWVRGQAGVGAVAAATAMALRLNGISHWVMWEMASLFEYIGTVQDGITTLSRPHTVLDKPDAPPLEVSRGEIRFEQVSFGYGGDKPVIDDLSLHIRAGEKIGLVGRSGAGKSTVINLLLRFYDVERGRILIDGQDVAEVQQESLRTQVGMVTQDTSLLHRSVRDNILYGRPNASDAEMVAAARRAEAHEFIQQLADASGRTGYDAHVGERGVKLSGGQRQRIAIARVMLKDAPILLLDEATSALDSEVEAAIQSSLYRLMEGKTVVAIAHRLSTIAAMDRLIVLDQGRIVEQGDHRSLLAKGGLYARLWAHQSGGFLGENDDDEAPRDASAAAVPRQAAGLAQPAERATG</sequence>
<dbReference type="InterPro" id="IPR003593">
    <property type="entry name" value="AAA+_ATPase"/>
</dbReference>
<feature type="domain" description="ABC transporter" evidence="10">
    <location>
        <begin position="375"/>
        <end position="614"/>
    </location>
</feature>
<dbReference type="InterPro" id="IPR036640">
    <property type="entry name" value="ABC1_TM_sf"/>
</dbReference>
<dbReference type="PANTHER" id="PTHR24221:SF203">
    <property type="entry name" value="ATP-BINDING_PERMEASE FUSION ABC TRANSPORTER-RELATED"/>
    <property type="match status" value="1"/>
</dbReference>
<gene>
    <name evidence="12" type="primary">vcaM</name>
    <name evidence="12" type="ORF">AAW51_2488</name>
</gene>
<dbReference type="Gene3D" id="3.40.50.300">
    <property type="entry name" value="P-loop containing nucleotide triphosphate hydrolases"/>
    <property type="match status" value="1"/>
</dbReference>
<feature type="transmembrane region" description="Helical" evidence="9">
    <location>
        <begin position="170"/>
        <end position="190"/>
    </location>
</feature>
<dbReference type="PANTHER" id="PTHR24221">
    <property type="entry name" value="ATP-BINDING CASSETTE SUB-FAMILY B"/>
    <property type="match status" value="1"/>
</dbReference>
<dbReference type="PROSITE" id="PS50893">
    <property type="entry name" value="ABC_TRANSPORTER_2"/>
    <property type="match status" value="1"/>
</dbReference>
<keyword evidence="4" id="KW-0547">Nucleotide-binding</keyword>
<dbReference type="Pfam" id="PF00664">
    <property type="entry name" value="ABC_membrane"/>
    <property type="match status" value="1"/>
</dbReference>
<evidence type="ECO:0000256" key="7">
    <source>
        <dbReference type="ARBA" id="ARBA00023136"/>
    </source>
</evidence>
<dbReference type="GO" id="GO:0140359">
    <property type="term" value="F:ABC-type transporter activity"/>
    <property type="evidence" value="ECO:0007669"/>
    <property type="project" value="InterPro"/>
</dbReference>
<keyword evidence="13" id="KW-1185">Reference proteome</keyword>
<dbReference type="Proteomes" id="UP000035352">
    <property type="component" value="Chromosome"/>
</dbReference>
<dbReference type="InterPro" id="IPR017871">
    <property type="entry name" value="ABC_transporter-like_CS"/>
</dbReference>
<evidence type="ECO:0000256" key="5">
    <source>
        <dbReference type="ARBA" id="ARBA00022840"/>
    </source>
</evidence>
<dbReference type="GO" id="GO:0005886">
    <property type="term" value="C:plasma membrane"/>
    <property type="evidence" value="ECO:0007669"/>
    <property type="project" value="UniProtKB-SubCell"/>
</dbReference>
<dbReference type="SUPFAM" id="SSF90123">
    <property type="entry name" value="ABC transporter transmembrane region"/>
    <property type="match status" value="1"/>
</dbReference>
<keyword evidence="3 9" id="KW-0812">Transmembrane</keyword>
<proteinExistence type="predicted"/>
<name>A0A0G3BIA6_9BURK</name>
<dbReference type="PATRIC" id="fig|413882.6.peg.2600"/>
<evidence type="ECO:0000256" key="2">
    <source>
        <dbReference type="ARBA" id="ARBA00022475"/>
    </source>
</evidence>
<protein>
    <submittedName>
        <fullName evidence="12">Multidrug ABC transporter ATP-binding protein</fullName>
    </submittedName>
</protein>
<reference evidence="12 13" key="1">
    <citation type="submission" date="2015-05" db="EMBL/GenBank/DDBJ databases">
        <authorList>
            <person name="Tang B."/>
            <person name="Yu Y."/>
        </authorList>
    </citation>
    <scope>NUCLEOTIDE SEQUENCE [LARGE SCALE GENOMIC DNA]</scope>
    <source>
        <strain evidence="12 13">DSM 7029</strain>
    </source>
</reference>
<dbReference type="GO" id="GO:0016887">
    <property type="term" value="F:ATP hydrolysis activity"/>
    <property type="evidence" value="ECO:0007669"/>
    <property type="project" value="InterPro"/>
</dbReference>
<comment type="subcellular location">
    <subcellularLocation>
        <location evidence="1">Cell membrane</location>
        <topology evidence="1">Multi-pass membrane protein</topology>
    </subcellularLocation>
</comment>
<dbReference type="InterPro" id="IPR039421">
    <property type="entry name" value="Type_1_exporter"/>
</dbReference>
<feature type="transmembrane region" description="Helical" evidence="9">
    <location>
        <begin position="284"/>
        <end position="306"/>
    </location>
</feature>